<evidence type="ECO:0000313" key="2">
    <source>
        <dbReference type="Proteomes" id="UP000247609"/>
    </source>
</evidence>
<accession>A0A318QAF9</accession>
<dbReference type="EMBL" id="NOXG01000067">
    <property type="protein sequence ID" value="PYD74408.1"/>
    <property type="molecule type" value="Genomic_DNA"/>
</dbReference>
<evidence type="ECO:0000313" key="1">
    <source>
        <dbReference type="EMBL" id="PYD74408.1"/>
    </source>
</evidence>
<gene>
    <name evidence="1" type="ORF">CFR71_15255</name>
</gene>
<organism evidence="1 2">
    <name type="scientific">Novacetimonas pomaceti</name>
    <dbReference type="NCBI Taxonomy" id="2021998"/>
    <lineage>
        <taxon>Bacteria</taxon>
        <taxon>Pseudomonadati</taxon>
        <taxon>Pseudomonadota</taxon>
        <taxon>Alphaproteobacteria</taxon>
        <taxon>Acetobacterales</taxon>
        <taxon>Acetobacteraceae</taxon>
        <taxon>Novacetimonas</taxon>
    </lineage>
</organism>
<protein>
    <submittedName>
        <fullName evidence="1">Uncharacterized protein</fullName>
    </submittedName>
</protein>
<dbReference type="AlphaFoldDB" id="A0A318QAF9"/>
<proteinExistence type="predicted"/>
<name>A0A318QAF9_9PROT</name>
<comment type="caution">
    <text evidence="1">The sequence shown here is derived from an EMBL/GenBank/DDBJ whole genome shotgun (WGS) entry which is preliminary data.</text>
</comment>
<dbReference type="Proteomes" id="UP000247609">
    <property type="component" value="Unassembled WGS sequence"/>
</dbReference>
<reference evidence="1 2" key="1">
    <citation type="submission" date="2017-07" db="EMBL/GenBank/DDBJ databases">
        <title>A draft genome sequence of Komagataeibacter sp. T5K1.</title>
        <authorList>
            <person name="Skraban J."/>
            <person name="Cleenwerck I."/>
            <person name="Vandamme P."/>
            <person name="Trcek J."/>
        </authorList>
    </citation>
    <scope>NUCLEOTIDE SEQUENCE [LARGE SCALE GENOMIC DNA]</scope>
    <source>
        <strain evidence="1 2">T5K1</strain>
    </source>
</reference>
<sequence length="67" mass="6973">MAPASQEKSNVLALVGSSLLFGLLMQSLKRLLALMESANKAPFCLSGYDASGIKWVVPVPGGPILVS</sequence>